<dbReference type="CDD" id="cd05214">
    <property type="entry name" value="GAPDH_I_N"/>
    <property type="match status" value="1"/>
</dbReference>
<dbReference type="FunFam" id="3.40.50.720:FF:000001">
    <property type="entry name" value="Glyceraldehyde-3-phosphate dehydrogenase"/>
    <property type="match status" value="1"/>
</dbReference>
<dbReference type="Gene3D" id="3.40.50.720">
    <property type="entry name" value="NAD(P)-binding Rossmann-like Domain"/>
    <property type="match status" value="1"/>
</dbReference>
<comment type="similarity">
    <text evidence="1 8">Belongs to the glyceraldehyde-3-phosphate dehydrogenase family.</text>
</comment>
<feature type="binding site" evidence="6">
    <location>
        <position position="318"/>
    </location>
    <ligand>
        <name>NAD(+)</name>
        <dbReference type="ChEBI" id="CHEBI:57540"/>
    </ligand>
</feature>
<dbReference type="Pfam" id="PF00044">
    <property type="entry name" value="Gp_dh_N"/>
    <property type="match status" value="1"/>
</dbReference>
<feature type="binding site" evidence="5">
    <location>
        <position position="235"/>
    </location>
    <ligand>
        <name>D-glyceraldehyde 3-phosphate</name>
        <dbReference type="ChEBI" id="CHEBI:59776"/>
    </ligand>
</feature>
<feature type="active site" description="Nucleophile" evidence="4">
    <location>
        <position position="154"/>
    </location>
</feature>
<feature type="binding site" evidence="5">
    <location>
        <begin position="212"/>
        <end position="213"/>
    </location>
    <ligand>
        <name>D-glyceraldehyde 3-phosphate</name>
        <dbReference type="ChEBI" id="CHEBI:59776"/>
    </ligand>
</feature>
<evidence type="ECO:0000259" key="10">
    <source>
        <dbReference type="SMART" id="SM00846"/>
    </source>
</evidence>
<feature type="domain" description="Glyceraldehyde 3-phosphate dehydrogenase NAD(P) binding" evidence="10">
    <location>
        <begin position="3"/>
        <end position="154"/>
    </location>
</feature>
<evidence type="ECO:0000256" key="7">
    <source>
        <dbReference type="PIRSR" id="PIRSR000149-4"/>
    </source>
</evidence>
<keyword evidence="6" id="KW-0520">NAD</keyword>
<gene>
    <name evidence="11" type="ORF">DFP80_10898</name>
</gene>
<dbReference type="EC" id="1.2.1.-" evidence="9"/>
<dbReference type="InterPro" id="IPR036291">
    <property type="entry name" value="NAD(P)-bd_dom_sf"/>
</dbReference>
<feature type="binding site" evidence="5">
    <location>
        <position position="184"/>
    </location>
    <ligand>
        <name>D-glyceraldehyde 3-phosphate</name>
        <dbReference type="ChEBI" id="CHEBI:59776"/>
    </ligand>
</feature>
<evidence type="ECO:0000256" key="5">
    <source>
        <dbReference type="PIRSR" id="PIRSR000149-2"/>
    </source>
</evidence>
<dbReference type="PANTHER" id="PTHR43148">
    <property type="entry name" value="GLYCERALDEHYDE-3-PHOSPHATE DEHYDROGENASE 2"/>
    <property type="match status" value="1"/>
</dbReference>
<accession>A0A366J6A2</accession>
<comment type="subunit">
    <text evidence="2">Homotetramer.</text>
</comment>
<dbReference type="InterPro" id="IPR020830">
    <property type="entry name" value="GlycerAld_3-P_DH_AS"/>
</dbReference>
<keyword evidence="6" id="KW-0547">Nucleotide-binding</keyword>
<dbReference type="RefSeq" id="WP_113916948.1">
    <property type="nucleotide sequence ID" value="NZ_QNSE01000008.1"/>
</dbReference>
<proteinExistence type="inferred from homology"/>
<dbReference type="InterPro" id="IPR020831">
    <property type="entry name" value="GlycerAld/Erythrose_P_DH"/>
</dbReference>
<dbReference type="PRINTS" id="PR00078">
    <property type="entry name" value="G3PDHDRGNASE"/>
</dbReference>
<feature type="binding site" evidence="6">
    <location>
        <position position="37"/>
    </location>
    <ligand>
        <name>NAD(+)</name>
        <dbReference type="ChEBI" id="CHEBI:57540"/>
    </ligand>
</feature>
<evidence type="ECO:0000256" key="9">
    <source>
        <dbReference type="RuleBase" id="RU361160"/>
    </source>
</evidence>
<dbReference type="SUPFAM" id="SSF51735">
    <property type="entry name" value="NAD(P)-binding Rossmann-fold domains"/>
    <property type="match status" value="1"/>
</dbReference>
<name>A0A366J6A2_9GAMM</name>
<dbReference type="GO" id="GO:0006006">
    <property type="term" value="P:glucose metabolic process"/>
    <property type="evidence" value="ECO:0007669"/>
    <property type="project" value="InterPro"/>
</dbReference>
<dbReference type="Pfam" id="PF02800">
    <property type="entry name" value="Gp_dh_C"/>
    <property type="match status" value="1"/>
</dbReference>
<feature type="binding site" evidence="6">
    <location>
        <begin position="12"/>
        <end position="13"/>
    </location>
    <ligand>
        <name>NAD(+)</name>
        <dbReference type="ChEBI" id="CHEBI:57540"/>
    </ligand>
</feature>
<dbReference type="InterPro" id="IPR006424">
    <property type="entry name" value="Glyceraldehyde-3-P_DH_1"/>
</dbReference>
<reference evidence="11 12" key="1">
    <citation type="submission" date="2018-06" db="EMBL/GenBank/DDBJ databases">
        <title>Genomic Encyclopedia of Type Strains, Phase III (KMG-III): the genomes of soil and plant-associated and newly described type strains.</title>
        <authorList>
            <person name="Whitman W."/>
        </authorList>
    </citation>
    <scope>NUCLEOTIDE SEQUENCE [LARGE SCALE GENOMIC DNA]</scope>
    <source>
        <strain evidence="11 12">CECT 7377</strain>
    </source>
</reference>
<evidence type="ECO:0000256" key="4">
    <source>
        <dbReference type="PIRSR" id="PIRSR000149-1"/>
    </source>
</evidence>
<feature type="site" description="Activates thiol group during catalysis" evidence="7">
    <location>
        <position position="181"/>
    </location>
</feature>
<dbReference type="PROSITE" id="PS00071">
    <property type="entry name" value="GAPDH"/>
    <property type="match status" value="1"/>
</dbReference>
<dbReference type="SMART" id="SM00846">
    <property type="entry name" value="Gp_dh_N"/>
    <property type="match status" value="1"/>
</dbReference>
<organism evidence="11 12">
    <name type="scientific">Marinomonas rhizomae</name>
    <dbReference type="NCBI Taxonomy" id="491948"/>
    <lineage>
        <taxon>Bacteria</taxon>
        <taxon>Pseudomonadati</taxon>
        <taxon>Pseudomonadota</taxon>
        <taxon>Gammaproteobacteria</taxon>
        <taxon>Oceanospirillales</taxon>
        <taxon>Oceanospirillaceae</taxon>
        <taxon>Marinomonas</taxon>
    </lineage>
</organism>
<evidence type="ECO:0000256" key="8">
    <source>
        <dbReference type="RuleBase" id="RU000397"/>
    </source>
</evidence>
<dbReference type="Proteomes" id="UP000252792">
    <property type="component" value="Unassembled WGS sequence"/>
</dbReference>
<dbReference type="SUPFAM" id="SSF55347">
    <property type="entry name" value="Glyceraldehyde-3-phosphate dehydrogenase-like, C-terminal domain"/>
    <property type="match status" value="1"/>
</dbReference>
<dbReference type="Gene3D" id="3.30.360.10">
    <property type="entry name" value="Dihydrodipicolinate Reductase, domain 2"/>
    <property type="match status" value="1"/>
</dbReference>
<dbReference type="GO" id="GO:0016620">
    <property type="term" value="F:oxidoreductase activity, acting on the aldehyde or oxo group of donors, NAD or NADP as acceptor"/>
    <property type="evidence" value="ECO:0007669"/>
    <property type="project" value="InterPro"/>
</dbReference>
<dbReference type="EMBL" id="QNSE01000008">
    <property type="protein sequence ID" value="RBP82452.1"/>
    <property type="molecule type" value="Genomic_DNA"/>
</dbReference>
<sequence length="337" mass="36991">MTIKVAINGYGRIGRNTLRALYESGKRDQIQIVAINDLGDSKTNAHLTKYDTVHGRFNEEVTFDEEALYINKDKIRTFSERNPADLPWAELGIDVVYECTGFFTTKEKASAHITAGAKKVIISAPGKEVDATVVYGVNQDILTSDMTVISNASCTTNCLAPFAKPLSEKLGIESGLMTTIHAYTNDQRLSDVYHEDLYRARAAAMNMIPSKTGAAAAVGLVIPALVGKFDGLSVRVPTINVSLVDLTFLAPRETTVEEINSIIEDAIKADPILAQVLHVNHEPLVSSDFNHNAYTSNFDATQTRVQGKLVKVMAWYDNEWGFSNRMLDNTIALMAAK</sequence>
<evidence type="ECO:0000256" key="1">
    <source>
        <dbReference type="ARBA" id="ARBA00007406"/>
    </source>
</evidence>
<evidence type="ECO:0000313" key="11">
    <source>
        <dbReference type="EMBL" id="RBP82452.1"/>
    </source>
</evidence>
<dbReference type="PIRSF" id="PIRSF000149">
    <property type="entry name" value="GAP_DH"/>
    <property type="match status" value="1"/>
</dbReference>
<dbReference type="AlphaFoldDB" id="A0A366J6A2"/>
<dbReference type="OrthoDB" id="9803304at2"/>
<keyword evidence="3 9" id="KW-0560">Oxidoreductase</keyword>
<dbReference type="InterPro" id="IPR020829">
    <property type="entry name" value="GlycerAld_3-P_DH_cat"/>
</dbReference>
<evidence type="ECO:0000256" key="2">
    <source>
        <dbReference type="ARBA" id="ARBA00011881"/>
    </source>
</evidence>
<feature type="binding site" evidence="6">
    <location>
        <position position="123"/>
    </location>
    <ligand>
        <name>NAD(+)</name>
        <dbReference type="ChEBI" id="CHEBI:57540"/>
    </ligand>
</feature>
<protein>
    <recommendedName>
        <fullName evidence="9">Glyceraldehyde-3-phosphate dehydrogenase</fullName>
        <ecNumber evidence="9">1.2.1.-</ecNumber>
    </recommendedName>
</protein>
<keyword evidence="12" id="KW-1185">Reference proteome</keyword>
<evidence type="ECO:0000256" key="3">
    <source>
        <dbReference type="ARBA" id="ARBA00023002"/>
    </source>
</evidence>
<dbReference type="FunFam" id="3.30.360.10:FF:000002">
    <property type="entry name" value="Glyceraldehyde-3-phosphate dehydrogenase"/>
    <property type="match status" value="1"/>
</dbReference>
<dbReference type="GO" id="GO:0051287">
    <property type="term" value="F:NAD binding"/>
    <property type="evidence" value="ECO:0007669"/>
    <property type="project" value="InterPro"/>
</dbReference>
<feature type="binding site" evidence="5">
    <location>
        <begin position="153"/>
        <end position="155"/>
    </location>
    <ligand>
        <name>D-glyceraldehyde 3-phosphate</name>
        <dbReference type="ChEBI" id="CHEBI:59776"/>
    </ligand>
</feature>
<dbReference type="NCBIfam" id="TIGR01534">
    <property type="entry name" value="GAPDH-I"/>
    <property type="match status" value="1"/>
</dbReference>
<dbReference type="GO" id="GO:0050661">
    <property type="term" value="F:NADP binding"/>
    <property type="evidence" value="ECO:0007669"/>
    <property type="project" value="InterPro"/>
</dbReference>
<dbReference type="CDD" id="cd18126">
    <property type="entry name" value="GAPDH_I_C"/>
    <property type="match status" value="1"/>
</dbReference>
<evidence type="ECO:0000313" key="12">
    <source>
        <dbReference type="Proteomes" id="UP000252792"/>
    </source>
</evidence>
<evidence type="ECO:0000256" key="6">
    <source>
        <dbReference type="PIRSR" id="PIRSR000149-3"/>
    </source>
</evidence>
<feature type="binding site" evidence="6">
    <location>
        <position position="81"/>
    </location>
    <ligand>
        <name>NAD(+)</name>
        <dbReference type="ChEBI" id="CHEBI:57540"/>
    </ligand>
</feature>
<comment type="caution">
    <text evidence="11">The sequence shown here is derived from an EMBL/GenBank/DDBJ whole genome shotgun (WGS) entry which is preliminary data.</text>
</comment>
<dbReference type="InterPro" id="IPR020828">
    <property type="entry name" value="GlycerAld_3-P_DH_NAD(P)-bd"/>
</dbReference>